<dbReference type="EMBL" id="DWZE01000071">
    <property type="protein sequence ID" value="HJA83559.1"/>
    <property type="molecule type" value="Genomic_DNA"/>
</dbReference>
<organism evidence="1 2">
    <name type="scientific">Candidatus Bacteroides intestinavium</name>
    <dbReference type="NCBI Taxonomy" id="2838469"/>
    <lineage>
        <taxon>Bacteria</taxon>
        <taxon>Pseudomonadati</taxon>
        <taxon>Bacteroidota</taxon>
        <taxon>Bacteroidia</taxon>
        <taxon>Bacteroidales</taxon>
        <taxon>Bacteroidaceae</taxon>
        <taxon>Bacteroides</taxon>
    </lineage>
</organism>
<dbReference type="Pfam" id="PF17170">
    <property type="entry name" value="DUF5128"/>
    <property type="match status" value="1"/>
</dbReference>
<sequence length="374" mass="42396">MDSTKLLCADVSAVKRVNLNAFLGDKEFEFGDKVQFLHFIPLETTDDGLLANIYKVVLTDDYIYVHDAFKGGGLAIFTSKGKFVRRISHGGGPGELYRLSDLAFDSVTNRLLAYQHPFLLFYTPDGKYLEQKKMPFGFYNFYPMPGGYVFKTIDGMGNQHLGSKQPCTFLVTDTTFRLRQAALPVPADKTHFGGYCYLYGSGGNIQVTGKFNDTIYSYNPLRHALHAAYVLDYSDKKLPDSYVEDPRGRFTDILMQNDYYYFLGEYLETTSHQAFFLRNDWRGHRLVVYRDKHTGGMSGGATYHFDYHLLPPVGFPRATYKDCFVSLHYPSPQDSCLQASSLISAEDKRVIAGLTADDNPVLVLFRMKSIEAHE</sequence>
<dbReference type="AlphaFoldDB" id="A0A9D2HQP7"/>
<dbReference type="SUPFAM" id="SSF63825">
    <property type="entry name" value="YWTD domain"/>
    <property type="match status" value="1"/>
</dbReference>
<name>A0A9D2HQP7_9BACE</name>
<reference evidence="1" key="2">
    <citation type="submission" date="2021-04" db="EMBL/GenBank/DDBJ databases">
        <authorList>
            <person name="Gilroy R."/>
        </authorList>
    </citation>
    <scope>NUCLEOTIDE SEQUENCE</scope>
    <source>
        <strain evidence="1">ChiHecec1B25-7008</strain>
    </source>
</reference>
<reference evidence="1" key="1">
    <citation type="journal article" date="2021" name="PeerJ">
        <title>Extensive microbial diversity within the chicken gut microbiome revealed by metagenomics and culture.</title>
        <authorList>
            <person name="Gilroy R."/>
            <person name="Ravi A."/>
            <person name="Getino M."/>
            <person name="Pursley I."/>
            <person name="Horton D.L."/>
            <person name="Alikhan N.F."/>
            <person name="Baker D."/>
            <person name="Gharbi K."/>
            <person name="Hall N."/>
            <person name="Watson M."/>
            <person name="Adriaenssens E.M."/>
            <person name="Foster-Nyarko E."/>
            <person name="Jarju S."/>
            <person name="Secka A."/>
            <person name="Antonio M."/>
            <person name="Oren A."/>
            <person name="Chaudhuri R.R."/>
            <person name="La Ragione R."/>
            <person name="Hildebrand F."/>
            <person name="Pallen M.J."/>
        </authorList>
    </citation>
    <scope>NUCLEOTIDE SEQUENCE</scope>
    <source>
        <strain evidence="1">ChiHecec1B25-7008</strain>
    </source>
</reference>
<protein>
    <submittedName>
        <fullName evidence="1">6-bladed beta-propeller</fullName>
    </submittedName>
</protein>
<gene>
    <name evidence="1" type="ORF">H9785_06300</name>
</gene>
<evidence type="ECO:0000313" key="2">
    <source>
        <dbReference type="Proteomes" id="UP000823860"/>
    </source>
</evidence>
<evidence type="ECO:0000313" key="1">
    <source>
        <dbReference type="EMBL" id="HJA83559.1"/>
    </source>
</evidence>
<dbReference type="Proteomes" id="UP000823860">
    <property type="component" value="Unassembled WGS sequence"/>
</dbReference>
<proteinExistence type="predicted"/>
<comment type="caution">
    <text evidence="1">The sequence shown here is derived from an EMBL/GenBank/DDBJ whole genome shotgun (WGS) entry which is preliminary data.</text>
</comment>
<accession>A0A9D2HQP7</accession>